<comment type="function">
    <text evidence="13">Essential component of the PAM complex, a complex required for the translocation of transit peptide-containing proteins from the inner membrane into the mitochondrial matrix in an ATP-dependent manner.</text>
</comment>
<dbReference type="GO" id="GO:0051087">
    <property type="term" value="F:protein-folding chaperone binding"/>
    <property type="evidence" value="ECO:0007669"/>
    <property type="project" value="InterPro"/>
</dbReference>
<feature type="domain" description="Tim44-like" evidence="14">
    <location>
        <begin position="268"/>
        <end position="422"/>
    </location>
</feature>
<dbReference type="EMBL" id="JAHLUX010000002">
    <property type="protein sequence ID" value="KAG7820748.1"/>
    <property type="molecule type" value="Genomic_DNA"/>
</dbReference>
<dbReference type="SUPFAM" id="SSF54427">
    <property type="entry name" value="NTF2-like"/>
    <property type="match status" value="1"/>
</dbReference>
<protein>
    <recommendedName>
        <fullName evidence="12 13">Mitochondrial import inner membrane translocase subunit TIM44</fullName>
    </recommendedName>
</protein>
<evidence type="ECO:0000313" key="16">
    <source>
        <dbReference type="Proteomes" id="UP001196530"/>
    </source>
</evidence>
<evidence type="ECO:0000256" key="9">
    <source>
        <dbReference type="ARBA" id="ARBA00023010"/>
    </source>
</evidence>
<keyword evidence="10 13" id="KW-0496">Mitochondrion</keyword>
<keyword evidence="11 13" id="KW-0472">Membrane</keyword>
<keyword evidence="5 13" id="KW-0999">Mitochondrion inner membrane</keyword>
<dbReference type="PIRSF" id="PIRSF037871">
    <property type="entry name" value="TIM44"/>
    <property type="match status" value="1"/>
</dbReference>
<dbReference type="GO" id="GO:0005524">
    <property type="term" value="F:ATP binding"/>
    <property type="evidence" value="ECO:0007669"/>
    <property type="project" value="UniProtKB-KW"/>
</dbReference>
<accession>A0AAN6DJP3</accession>
<sequence length="429" mass="48093">MTELEISKNFQKNPRTVMLAGHIVQKRMALQATGLGVRTFSIYGARSSGQKSPIQVFVDTFRSELKKSTELTDQIKQLKSATDEMGESEAFKKAKEAYNAAQKSSGALAKGVHKTAEVVGDVAHKAWESPVGKGVRTTVEKTAETVDQVIEPIRKTKTYQEVTKSLDEGASKYGLYESKEQRRLRRLRELENKPKAIKRDEEAGTAIVATNIKSESSIKDKIKIKPNSAIGRLLVVLREKWEEAENPLLVLIRTVIDKIGSFFAETEGARVIKAFRELDPNFNTESLTKQLREYIVPEVLEAYITGEEKVLKTWLSEAPFNIIAAQQKQLRDQGLISDGRILDVRDVQIVSSRMLEPNQIPVFVVSARVQEVNLYRKAKTGEVVAGTEEDILLSAYALVITRVPEEIDNPETEGWKILEFVRGGSRKFT</sequence>
<evidence type="ECO:0000256" key="3">
    <source>
        <dbReference type="ARBA" id="ARBA00022448"/>
    </source>
</evidence>
<dbReference type="Gene3D" id="3.10.450.240">
    <property type="match status" value="1"/>
</dbReference>
<evidence type="ECO:0000256" key="12">
    <source>
        <dbReference type="ARBA" id="ARBA00074309"/>
    </source>
</evidence>
<evidence type="ECO:0000256" key="10">
    <source>
        <dbReference type="ARBA" id="ARBA00023128"/>
    </source>
</evidence>
<reference evidence="15" key="1">
    <citation type="journal article" date="2021" name="G3 (Bethesda)">
        <title>Genomic diversity, chromosomal rearrangements, and interspecies hybridization in the ogataea polymorpha species complex.</title>
        <authorList>
            <person name="Hanson S.J."/>
            <person name="Cinneide E.O."/>
            <person name="Salzberg L.I."/>
            <person name="Wolfe K.H."/>
            <person name="McGowan J."/>
            <person name="Fitzpatrick D.A."/>
            <person name="Matlin K."/>
        </authorList>
    </citation>
    <scope>NUCLEOTIDE SEQUENCE</scope>
    <source>
        <strain evidence="15">61-244</strain>
    </source>
</reference>
<keyword evidence="9 13" id="KW-0811">Translocation</keyword>
<dbReference type="SMART" id="SM00978">
    <property type="entry name" value="Tim44"/>
    <property type="match status" value="1"/>
</dbReference>
<evidence type="ECO:0000313" key="15">
    <source>
        <dbReference type="EMBL" id="KAG7820748.1"/>
    </source>
</evidence>
<evidence type="ECO:0000259" key="14">
    <source>
        <dbReference type="SMART" id="SM00978"/>
    </source>
</evidence>
<dbReference type="InterPro" id="IPR007379">
    <property type="entry name" value="Tim44-like_dom"/>
</dbReference>
<dbReference type="GO" id="GO:0005743">
    <property type="term" value="C:mitochondrial inner membrane"/>
    <property type="evidence" value="ECO:0007669"/>
    <property type="project" value="UniProtKB-SubCell"/>
</dbReference>
<evidence type="ECO:0000256" key="4">
    <source>
        <dbReference type="ARBA" id="ARBA00022741"/>
    </source>
</evidence>
<dbReference type="PANTHER" id="PTHR10721">
    <property type="entry name" value="MITOCHONDRIAL IMPORT INNER MEMBRANE TRANSLOCASE SUBUNIT TIM44"/>
    <property type="match status" value="1"/>
</dbReference>
<evidence type="ECO:0000256" key="11">
    <source>
        <dbReference type="ARBA" id="ARBA00023136"/>
    </source>
</evidence>
<proteinExistence type="inferred from homology"/>
<evidence type="ECO:0000256" key="6">
    <source>
        <dbReference type="ARBA" id="ARBA00022840"/>
    </source>
</evidence>
<dbReference type="PANTHER" id="PTHR10721:SF1">
    <property type="entry name" value="MITOCHONDRIAL IMPORT INNER MEMBRANE TRANSLOCASE SUBUNIT TIM44"/>
    <property type="match status" value="1"/>
</dbReference>
<dbReference type="InterPro" id="IPR032710">
    <property type="entry name" value="NTF2-like_dom_sf"/>
</dbReference>
<evidence type="ECO:0000256" key="5">
    <source>
        <dbReference type="ARBA" id="ARBA00022792"/>
    </source>
</evidence>
<dbReference type="Proteomes" id="UP001196530">
    <property type="component" value="Unassembled WGS sequence"/>
</dbReference>
<dbReference type="InterPro" id="IPR039544">
    <property type="entry name" value="Tim44-like"/>
</dbReference>
<keyword evidence="8" id="KW-0809">Transit peptide</keyword>
<dbReference type="GO" id="GO:0030150">
    <property type="term" value="P:protein import into mitochondrial matrix"/>
    <property type="evidence" value="ECO:0007669"/>
    <property type="project" value="InterPro"/>
</dbReference>
<keyword evidence="7 13" id="KW-0653">Protein transport</keyword>
<comment type="caution">
    <text evidence="15">The sequence shown here is derived from an EMBL/GenBank/DDBJ whole genome shotgun (WGS) entry which is preliminary data.</text>
</comment>
<evidence type="ECO:0000256" key="8">
    <source>
        <dbReference type="ARBA" id="ARBA00022946"/>
    </source>
</evidence>
<comment type="similarity">
    <text evidence="2 13">Belongs to the Tim44 family.</text>
</comment>
<dbReference type="InterPro" id="IPR017303">
    <property type="entry name" value="Tim44"/>
</dbReference>
<dbReference type="RefSeq" id="XP_043061291.1">
    <property type="nucleotide sequence ID" value="XM_043206571.1"/>
</dbReference>
<evidence type="ECO:0000256" key="1">
    <source>
        <dbReference type="ARBA" id="ARBA00004637"/>
    </source>
</evidence>
<organism evidence="15 16">
    <name type="scientific">Pichia angusta</name>
    <name type="common">Yeast</name>
    <name type="synonym">Hansenula polymorpha</name>
    <dbReference type="NCBI Taxonomy" id="870730"/>
    <lineage>
        <taxon>Eukaryota</taxon>
        <taxon>Fungi</taxon>
        <taxon>Dikarya</taxon>
        <taxon>Ascomycota</taxon>
        <taxon>Saccharomycotina</taxon>
        <taxon>Pichiomycetes</taxon>
        <taxon>Pichiales</taxon>
        <taxon>Pichiaceae</taxon>
        <taxon>Ogataea</taxon>
    </lineage>
</organism>
<keyword evidence="6" id="KW-0067">ATP-binding</keyword>
<gene>
    <name evidence="15" type="ORF">KL928_000832</name>
</gene>
<evidence type="ECO:0000256" key="7">
    <source>
        <dbReference type="ARBA" id="ARBA00022927"/>
    </source>
</evidence>
<name>A0AAN6DJP3_PICAN</name>
<dbReference type="Pfam" id="PF04280">
    <property type="entry name" value="Tim44"/>
    <property type="match status" value="1"/>
</dbReference>
<comment type="subcellular location">
    <subcellularLocation>
        <location evidence="1">Mitochondrion inner membrane</location>
        <topology evidence="1">Peripheral membrane protein</topology>
    </subcellularLocation>
</comment>
<keyword evidence="3 13" id="KW-0813">Transport</keyword>
<dbReference type="AlphaFoldDB" id="A0AAN6DJP3"/>
<evidence type="ECO:0000256" key="13">
    <source>
        <dbReference type="PIRNR" id="PIRNR037871"/>
    </source>
</evidence>
<evidence type="ECO:0000256" key="2">
    <source>
        <dbReference type="ARBA" id="ARBA00009597"/>
    </source>
</evidence>
<dbReference type="GeneID" id="66124883"/>
<keyword evidence="4" id="KW-0547">Nucleotide-binding</keyword>
<dbReference type="FunFam" id="3.10.450.240:FF:000002">
    <property type="entry name" value="Mitochondrial import inner membrane translocase subunit TIM44"/>
    <property type="match status" value="1"/>
</dbReference>